<dbReference type="Proteomes" id="UP000295718">
    <property type="component" value="Unassembled WGS sequence"/>
</dbReference>
<comment type="caution">
    <text evidence="3">The sequence shown here is derived from an EMBL/GenBank/DDBJ whole genome shotgun (WGS) entry which is preliminary data.</text>
</comment>
<dbReference type="Pfam" id="PF04230">
    <property type="entry name" value="PS_pyruv_trans"/>
    <property type="match status" value="1"/>
</dbReference>
<dbReference type="PANTHER" id="PTHR36836">
    <property type="entry name" value="COLANIC ACID BIOSYNTHESIS PROTEIN WCAK"/>
    <property type="match status" value="1"/>
</dbReference>
<protein>
    <submittedName>
        <fullName evidence="3">Colanic acid/amylovoran biosynthesis protein</fullName>
    </submittedName>
</protein>
<reference evidence="3 4" key="1">
    <citation type="submission" date="2019-03" db="EMBL/GenBank/DDBJ databases">
        <title>Genomic Encyclopedia of Type Strains, Phase IV (KMG-IV): sequencing the most valuable type-strain genomes for metagenomic binning, comparative biology and taxonomic classification.</title>
        <authorList>
            <person name="Goeker M."/>
        </authorList>
    </citation>
    <scope>NUCLEOTIDE SEQUENCE [LARGE SCALE GENOMIC DNA]</scope>
    <source>
        <strain evidence="3 4">DSM 100556</strain>
    </source>
</reference>
<dbReference type="AlphaFoldDB" id="A0A4R1R1Y4"/>
<evidence type="ECO:0000313" key="4">
    <source>
        <dbReference type="Proteomes" id="UP000295718"/>
    </source>
</evidence>
<keyword evidence="4" id="KW-1185">Reference proteome</keyword>
<accession>A0A4R1R1Y4</accession>
<sequence>MKKVLVTGLCTLHWGRLQFGNIGNYYIIEPLFLQLHRVFPDAEIVTTFQMTQNFIEQYKITVLPMDLYYSWNGHDVQDAKQEYDLVSQHKEISKEMLTPYMKCIQESILVINVSGDMWGDNAEHVGHERFLVDLYKMRTAQLLGKKTVLFAGTPGPFTDEMTRNFAKEVYSHFSLIINREPTSTQNMGKWGFESARVKDFACPAFLYYPQLLEEDIDVEDMVAKLRGNGDKILIGFTIGGFNMPVGPYDMWPRHESQYRIFVEIIEEMVIKLNARVVLISHTNGFELPPNFKLVNGRDYPILKQLQEIIIKRGNVGKEDIICLEGPYLPRVTKTIIGKFDMFVTGRVHASVAAITQYVPTVFITYEKSFIPSTKMYGFADLAGIGEMVCEPGDKDGVMDKVIYCYHNMESLRKRLEKRIPEVQQLAMEAFNEIRKLVD</sequence>
<dbReference type="STRING" id="1469948.GCA_000732725_03752"/>
<evidence type="ECO:0000256" key="1">
    <source>
        <dbReference type="SAM" id="Coils"/>
    </source>
</evidence>
<evidence type="ECO:0000259" key="2">
    <source>
        <dbReference type="Pfam" id="PF04230"/>
    </source>
</evidence>
<keyword evidence="1" id="KW-0175">Coiled coil</keyword>
<dbReference type="EMBL" id="SLUO01000004">
    <property type="protein sequence ID" value="TCL59373.1"/>
    <property type="molecule type" value="Genomic_DNA"/>
</dbReference>
<organism evidence="3 4">
    <name type="scientific">Kineothrix alysoides</name>
    <dbReference type="NCBI Taxonomy" id="1469948"/>
    <lineage>
        <taxon>Bacteria</taxon>
        <taxon>Bacillati</taxon>
        <taxon>Bacillota</taxon>
        <taxon>Clostridia</taxon>
        <taxon>Lachnospirales</taxon>
        <taxon>Lachnospiraceae</taxon>
        <taxon>Kineothrix</taxon>
    </lineage>
</organism>
<dbReference type="InterPro" id="IPR007345">
    <property type="entry name" value="Polysacch_pyruvyl_Trfase"/>
</dbReference>
<feature type="coiled-coil region" evidence="1">
    <location>
        <begin position="405"/>
        <end position="432"/>
    </location>
</feature>
<feature type="domain" description="Polysaccharide pyruvyl transferase" evidence="2">
    <location>
        <begin position="21"/>
        <end position="366"/>
    </location>
</feature>
<dbReference type="OrthoDB" id="6058856at2"/>
<dbReference type="PANTHER" id="PTHR36836:SF1">
    <property type="entry name" value="COLANIC ACID BIOSYNTHESIS PROTEIN WCAK"/>
    <property type="match status" value="1"/>
</dbReference>
<evidence type="ECO:0000313" key="3">
    <source>
        <dbReference type="EMBL" id="TCL59373.1"/>
    </source>
</evidence>
<name>A0A4R1R1Y4_9FIRM</name>
<proteinExistence type="predicted"/>
<dbReference type="RefSeq" id="WP_031392369.1">
    <property type="nucleotide sequence ID" value="NZ_JPNB01000002.1"/>
</dbReference>
<gene>
    <name evidence="3" type="ORF">EDD76_104110</name>
</gene>